<dbReference type="Proteomes" id="UP000188604">
    <property type="component" value="Chromosome"/>
</dbReference>
<dbReference type="KEGG" id="nch:A0U93_06695"/>
<organism evidence="6 7">
    <name type="scientific">Neoasaia chiangmaiensis</name>
    <dbReference type="NCBI Taxonomy" id="320497"/>
    <lineage>
        <taxon>Bacteria</taxon>
        <taxon>Pseudomonadati</taxon>
        <taxon>Pseudomonadota</taxon>
        <taxon>Alphaproteobacteria</taxon>
        <taxon>Acetobacterales</taxon>
        <taxon>Acetobacteraceae</taxon>
        <taxon>Neoasaia</taxon>
    </lineage>
</organism>
<dbReference type="GO" id="GO:0016020">
    <property type="term" value="C:membrane"/>
    <property type="evidence" value="ECO:0007669"/>
    <property type="project" value="UniProtKB-SubCell"/>
</dbReference>
<dbReference type="EMBL" id="CP014691">
    <property type="protein sequence ID" value="AQS87668.1"/>
    <property type="molecule type" value="Genomic_DNA"/>
</dbReference>
<evidence type="ECO:0000313" key="6">
    <source>
        <dbReference type="EMBL" id="AQS87668.1"/>
    </source>
</evidence>
<dbReference type="AlphaFoldDB" id="A0A1U9KPD1"/>
<comment type="similarity">
    <text evidence="2">Belongs to the UPF0382 family.</text>
</comment>
<comment type="subcellular location">
    <subcellularLocation>
        <location evidence="1">Membrane</location>
        <topology evidence="1">Multi-pass membrane protein</topology>
    </subcellularLocation>
</comment>
<evidence type="ECO:0000256" key="2">
    <source>
        <dbReference type="ARBA" id="ARBA00009694"/>
    </source>
</evidence>
<proteinExistence type="inferred from homology"/>
<sequence>MADLSLPFRWQRAAIAFAALSAGLGVAIAALNAHLPERFLVQNGREMAQRAIDMQMWHSLALLILGLWGAPFVRGIAAGFAAGIVLFCVPVYCLAFRGPDIAFLAPWGGTTIIVSWLALAFVALRYARRR</sequence>
<dbReference type="OrthoDB" id="7284236at2"/>
<keyword evidence="7" id="KW-1185">Reference proteome</keyword>
<gene>
    <name evidence="6" type="ORF">A0U93_06695</name>
</gene>
<keyword evidence="3" id="KW-0812">Transmembrane</keyword>
<dbReference type="PANTHER" id="PTHR43461:SF1">
    <property type="entry name" value="TRANSMEMBRANE PROTEIN 256"/>
    <property type="match status" value="1"/>
</dbReference>
<keyword evidence="4" id="KW-1133">Transmembrane helix</keyword>
<name>A0A1U9KPD1_9PROT</name>
<dbReference type="RefSeq" id="WP_077806661.1">
    <property type="nucleotide sequence ID" value="NZ_BJXS01000002.1"/>
</dbReference>
<evidence type="ECO:0000313" key="7">
    <source>
        <dbReference type="Proteomes" id="UP000188604"/>
    </source>
</evidence>
<evidence type="ECO:0000256" key="5">
    <source>
        <dbReference type="ARBA" id="ARBA00023136"/>
    </source>
</evidence>
<evidence type="ECO:0000256" key="1">
    <source>
        <dbReference type="ARBA" id="ARBA00004141"/>
    </source>
</evidence>
<protein>
    <submittedName>
        <fullName evidence="6">Uncharacterized protein</fullName>
    </submittedName>
</protein>
<accession>A0A1U9KPD1</accession>
<evidence type="ECO:0000256" key="4">
    <source>
        <dbReference type="ARBA" id="ARBA00022989"/>
    </source>
</evidence>
<dbReference type="InterPro" id="IPR006696">
    <property type="entry name" value="DUF423"/>
</dbReference>
<dbReference type="PANTHER" id="PTHR43461">
    <property type="entry name" value="TRANSMEMBRANE PROTEIN 256"/>
    <property type="match status" value="1"/>
</dbReference>
<reference evidence="6 7" key="1">
    <citation type="submission" date="2016-03" db="EMBL/GenBank/DDBJ databases">
        <title>Acetic acid bacteria sequencing.</title>
        <authorList>
            <person name="Brandt J."/>
            <person name="Jakob F."/>
            <person name="Vogel R.F."/>
        </authorList>
    </citation>
    <scope>NUCLEOTIDE SEQUENCE [LARGE SCALE GENOMIC DNA]</scope>
    <source>
        <strain evidence="6 7">NBRC 101099</strain>
    </source>
</reference>
<keyword evidence="5" id="KW-0472">Membrane</keyword>
<evidence type="ECO:0000256" key="3">
    <source>
        <dbReference type="ARBA" id="ARBA00022692"/>
    </source>
</evidence>
<dbReference type="Pfam" id="PF04241">
    <property type="entry name" value="DUF423"/>
    <property type="match status" value="1"/>
</dbReference>
<dbReference type="STRING" id="320497.A0U93_06695"/>